<dbReference type="SUPFAM" id="SSF51905">
    <property type="entry name" value="FAD/NAD(P)-binding domain"/>
    <property type="match status" value="1"/>
</dbReference>
<dbReference type="InterPro" id="IPR036188">
    <property type="entry name" value="FAD/NAD-bd_sf"/>
</dbReference>
<evidence type="ECO:0000259" key="4">
    <source>
        <dbReference type="Pfam" id="PF01494"/>
    </source>
</evidence>
<dbReference type="Gene3D" id="3.50.50.60">
    <property type="entry name" value="FAD/NAD(P)-binding domain"/>
    <property type="match status" value="1"/>
</dbReference>
<dbReference type="PRINTS" id="PR00420">
    <property type="entry name" value="RNGMNOXGNASE"/>
</dbReference>
<evidence type="ECO:0000313" key="6">
    <source>
        <dbReference type="Proteomes" id="UP001583193"/>
    </source>
</evidence>
<keyword evidence="1" id="KW-0285">Flavoprotein</keyword>
<organism evidence="5 6">
    <name type="scientific">Paecilomyces lecythidis</name>
    <dbReference type="NCBI Taxonomy" id="3004212"/>
    <lineage>
        <taxon>Eukaryota</taxon>
        <taxon>Fungi</taxon>
        <taxon>Dikarya</taxon>
        <taxon>Ascomycota</taxon>
        <taxon>Pezizomycotina</taxon>
        <taxon>Eurotiomycetes</taxon>
        <taxon>Eurotiomycetidae</taxon>
        <taxon>Eurotiales</taxon>
        <taxon>Thermoascaceae</taxon>
        <taxon>Paecilomyces</taxon>
    </lineage>
</organism>
<evidence type="ECO:0000256" key="1">
    <source>
        <dbReference type="ARBA" id="ARBA00022630"/>
    </source>
</evidence>
<keyword evidence="6" id="KW-1185">Reference proteome</keyword>
<dbReference type="Proteomes" id="UP001583193">
    <property type="component" value="Unassembled WGS sequence"/>
</dbReference>
<evidence type="ECO:0000256" key="2">
    <source>
        <dbReference type="ARBA" id="ARBA00022827"/>
    </source>
</evidence>
<gene>
    <name evidence="5" type="ORF">Plec18167_006647</name>
</gene>
<dbReference type="Pfam" id="PF21274">
    <property type="entry name" value="Rng_hyd_C"/>
    <property type="match status" value="1"/>
</dbReference>
<keyword evidence="2" id="KW-0274">FAD</keyword>
<feature type="domain" description="FAD-binding" evidence="4">
    <location>
        <begin position="8"/>
        <end position="387"/>
    </location>
</feature>
<dbReference type="Gene3D" id="3.30.9.10">
    <property type="entry name" value="D-Amino Acid Oxidase, subunit A, domain 2"/>
    <property type="match status" value="1"/>
</dbReference>
<dbReference type="InterPro" id="IPR050641">
    <property type="entry name" value="RIFMO-like"/>
</dbReference>
<dbReference type="InterPro" id="IPR002938">
    <property type="entry name" value="FAD-bd"/>
</dbReference>
<evidence type="ECO:0000256" key="3">
    <source>
        <dbReference type="ARBA" id="ARBA00023002"/>
    </source>
</evidence>
<evidence type="ECO:0000313" key="5">
    <source>
        <dbReference type="EMBL" id="KAL1872529.1"/>
    </source>
</evidence>
<reference evidence="5 6" key="1">
    <citation type="journal article" date="2024" name="IMA Fungus">
        <title>IMA Genome - F19 : A genome assembly and annotation guide to empower mycologists, including annotated draft genome sequences of Ceratocystis pirilliformis, Diaporthe australafricana, Fusarium ophioides, Paecilomyces lecythidis, and Sporothrix stenoceras.</title>
        <authorList>
            <person name="Aylward J."/>
            <person name="Wilson A.M."/>
            <person name="Visagie C.M."/>
            <person name="Spraker J."/>
            <person name="Barnes I."/>
            <person name="Buitendag C."/>
            <person name="Ceriani C."/>
            <person name="Del Mar Angel L."/>
            <person name="du Plessis D."/>
            <person name="Fuchs T."/>
            <person name="Gasser K."/>
            <person name="Kramer D."/>
            <person name="Li W."/>
            <person name="Munsamy K."/>
            <person name="Piso A."/>
            <person name="Price J.L."/>
            <person name="Sonnekus B."/>
            <person name="Thomas C."/>
            <person name="van der Nest A."/>
            <person name="van Dijk A."/>
            <person name="van Heerden A."/>
            <person name="van Vuuren N."/>
            <person name="Yilmaz N."/>
            <person name="Duong T.A."/>
            <person name="van der Merwe N.A."/>
            <person name="Wingfield M.J."/>
            <person name="Wingfield B.D."/>
        </authorList>
    </citation>
    <scope>NUCLEOTIDE SEQUENCE [LARGE SCALE GENOMIC DNA]</scope>
    <source>
        <strain evidence="5 6">CMW 18167</strain>
    </source>
</reference>
<sequence length="615" mass="68370">MAQTKIHPVAIIGGGPVGLTTSISLSLRNIPHVLFERYPSTSIHPKALGLNQRSLELFRSLGIEEEIKRIGAPPESFCRTAWYTSLGPEGREIFKRDAWGGGIYAEEYTEASPCDYTILPQIRLEPILHKRAKELNPEGIVNGATVVGIEENNDTVRLRVRYGRNKKTGDDDGGQEEIVHARYVVAADGGRMAAEALGIKMEGERDIIDMVSAHMRAPISRYHPDPNVFISWFIDPSLGGSIGTGYLYHAGPYPMNPDTEEWMFACALNPNDPQKFEAEDMLKRIHRTLKIPNLEIELKSVSHWFVNSIVAKRFRSEGGRVFLEGDTAHRIPPWGALGLNTGLQDVQNLVWKLAMAVKAGESEEGRYDALLDTYEEERRPIALRVAHSSLTNLRNHGLGMDRALGILPDAAPEENVKSLAAFLDKEDPGGDRLRDAVEKAQEILDTEFHAPGAEIGWFYPNLDVDGEGAKSYHGGQVMETGDMVVTEYFPSAIPGHHLPHTWLKRGEKQVSTRDLVDSDRCVLITMLEEPWTKLRSDLVKVEVVNRTTDSVDRDWTRLCGIAPSGAILVRPDGIVIWRCNDAEKASEIASSGTFDGFVRHLLKLPFSERHGPSNP</sequence>
<dbReference type="Gene3D" id="3.40.30.120">
    <property type="match status" value="1"/>
</dbReference>
<dbReference type="PANTHER" id="PTHR43004:SF8">
    <property type="entry name" value="FAD-BINDING DOMAIN-CONTAINING PROTEIN-RELATED"/>
    <property type="match status" value="1"/>
</dbReference>
<dbReference type="Pfam" id="PF01494">
    <property type="entry name" value="FAD_binding_3"/>
    <property type="match status" value="1"/>
</dbReference>
<protein>
    <recommendedName>
        <fullName evidence="4">FAD-binding domain-containing protein</fullName>
    </recommendedName>
</protein>
<keyword evidence="3" id="KW-0560">Oxidoreductase</keyword>
<comment type="caution">
    <text evidence="5">The sequence shown here is derived from an EMBL/GenBank/DDBJ whole genome shotgun (WGS) entry which is preliminary data.</text>
</comment>
<accession>A0ABR3X9C2</accession>
<name>A0ABR3X9C2_9EURO</name>
<dbReference type="EMBL" id="JAVDPF010000024">
    <property type="protein sequence ID" value="KAL1872529.1"/>
    <property type="molecule type" value="Genomic_DNA"/>
</dbReference>
<proteinExistence type="predicted"/>
<dbReference type="PANTHER" id="PTHR43004">
    <property type="entry name" value="TRK SYSTEM POTASSIUM UPTAKE PROTEIN"/>
    <property type="match status" value="1"/>
</dbReference>